<dbReference type="Gene3D" id="1.20.1250.20">
    <property type="entry name" value="MFS general substrate transporter like domains"/>
    <property type="match status" value="2"/>
</dbReference>
<feature type="transmembrane region" description="Helical" evidence="4">
    <location>
        <begin position="273"/>
        <end position="291"/>
    </location>
</feature>
<comment type="caution">
    <text evidence="5">The sequence shown here is derived from an EMBL/GenBank/DDBJ whole genome shotgun (WGS) entry which is preliminary data.</text>
</comment>
<evidence type="ECO:0000256" key="4">
    <source>
        <dbReference type="SAM" id="Phobius"/>
    </source>
</evidence>
<accession>A0A558CJH1</accession>
<feature type="transmembrane region" description="Helical" evidence="4">
    <location>
        <begin position="102"/>
        <end position="125"/>
    </location>
</feature>
<dbReference type="SUPFAM" id="SSF103473">
    <property type="entry name" value="MFS general substrate transporter"/>
    <property type="match status" value="1"/>
</dbReference>
<feature type="transmembrane region" description="Helical" evidence="4">
    <location>
        <begin position="78"/>
        <end position="96"/>
    </location>
</feature>
<dbReference type="GO" id="GO:0022857">
    <property type="term" value="F:transmembrane transporter activity"/>
    <property type="evidence" value="ECO:0007669"/>
    <property type="project" value="InterPro"/>
</dbReference>
<feature type="transmembrane region" description="Helical" evidence="4">
    <location>
        <begin position="330"/>
        <end position="353"/>
    </location>
</feature>
<organism evidence="5 6">
    <name type="scientific">Sedimenticola thiotaurini</name>
    <dbReference type="NCBI Taxonomy" id="1543721"/>
    <lineage>
        <taxon>Bacteria</taxon>
        <taxon>Pseudomonadati</taxon>
        <taxon>Pseudomonadota</taxon>
        <taxon>Gammaproteobacteria</taxon>
        <taxon>Chromatiales</taxon>
        <taxon>Sedimenticolaceae</taxon>
        <taxon>Sedimenticola</taxon>
    </lineage>
</organism>
<sequence length="401" mass="44811">MQTKKTQHWIRPDILLMMMAAAVPISFAAWQALLNNFAIEMASFTGREMGILQSLREIPGFLAFGVIFLLLFVREQKLAYISLLLLGIGTALTGFFPSIVGLYLTTIVMSIGFHYYETLQTSLALQWIDKSEAAETLGRLIATGSFAAILTFGLIWLSNDLLQLDYVWLYLIAGGMTIAIAATAWIVFPYFPQHTEQHKHMVLRRRYWLYYALTFMSGARRQIFVVFAGFLMVEKFGYSVSDIALLFLLNASFNVLFARRIGRLVGRIGERNALLFEYTGLILVFSGYALVEQSEIAAGLYVLDHLFFAMAIALKTYFQKIAAPEDIASTAGVSFSINHIAAVVIPASFGLLWLASPELVFYSGAAMAFISLLLSLLIPDRPMEGTEHRLATFLSERPARP</sequence>
<evidence type="ECO:0000313" key="6">
    <source>
        <dbReference type="Proteomes" id="UP000317355"/>
    </source>
</evidence>
<feature type="transmembrane region" description="Helical" evidence="4">
    <location>
        <begin position="14"/>
        <end position="34"/>
    </location>
</feature>
<keyword evidence="2 4" id="KW-1133">Transmembrane helix</keyword>
<evidence type="ECO:0000256" key="1">
    <source>
        <dbReference type="ARBA" id="ARBA00022692"/>
    </source>
</evidence>
<evidence type="ECO:0000256" key="2">
    <source>
        <dbReference type="ARBA" id="ARBA00022989"/>
    </source>
</evidence>
<dbReference type="EMBL" id="VMRY01000126">
    <property type="protein sequence ID" value="TVT48916.1"/>
    <property type="molecule type" value="Genomic_DNA"/>
</dbReference>
<gene>
    <name evidence="5" type="ORF">FHK82_17460</name>
</gene>
<feature type="transmembrane region" description="Helical" evidence="4">
    <location>
        <begin position="168"/>
        <end position="188"/>
    </location>
</feature>
<protein>
    <submittedName>
        <fullName evidence="5">MFS transporter</fullName>
    </submittedName>
</protein>
<feature type="transmembrane region" description="Helical" evidence="4">
    <location>
        <begin position="54"/>
        <end position="73"/>
    </location>
</feature>
<dbReference type="InterPro" id="IPR011701">
    <property type="entry name" value="MFS"/>
</dbReference>
<dbReference type="InterPro" id="IPR036259">
    <property type="entry name" value="MFS_trans_sf"/>
</dbReference>
<reference evidence="5 6" key="1">
    <citation type="submission" date="2019-07" db="EMBL/GenBank/DDBJ databases">
        <title>The pathways for chlorine oxyanion respiration interact through the shared metabolite chlorate.</title>
        <authorList>
            <person name="Barnum T.P."/>
            <person name="Cheng Y."/>
            <person name="Hill K.A."/>
            <person name="Lucas L.N."/>
            <person name="Carlson H.K."/>
            <person name="Coates J.D."/>
        </authorList>
    </citation>
    <scope>NUCLEOTIDE SEQUENCE [LARGE SCALE GENOMIC DNA]</scope>
    <source>
        <strain evidence="5">BK-3</strain>
    </source>
</reference>
<keyword evidence="3 4" id="KW-0472">Membrane</keyword>
<dbReference type="AlphaFoldDB" id="A0A558CJH1"/>
<dbReference type="STRING" id="1543721.AAY24_00580"/>
<proteinExistence type="predicted"/>
<feature type="transmembrane region" description="Helical" evidence="4">
    <location>
        <begin position="297"/>
        <end position="318"/>
    </location>
</feature>
<evidence type="ECO:0000256" key="3">
    <source>
        <dbReference type="ARBA" id="ARBA00023136"/>
    </source>
</evidence>
<evidence type="ECO:0000313" key="5">
    <source>
        <dbReference type="EMBL" id="TVT48916.1"/>
    </source>
</evidence>
<keyword evidence="1 4" id="KW-0812">Transmembrane</keyword>
<feature type="transmembrane region" description="Helical" evidence="4">
    <location>
        <begin position="243"/>
        <end position="261"/>
    </location>
</feature>
<name>A0A558CJH1_9GAMM</name>
<dbReference type="Pfam" id="PF07690">
    <property type="entry name" value="MFS_1"/>
    <property type="match status" value="1"/>
</dbReference>
<feature type="transmembrane region" description="Helical" evidence="4">
    <location>
        <begin position="208"/>
        <end position="231"/>
    </location>
</feature>
<dbReference type="Proteomes" id="UP000317355">
    <property type="component" value="Unassembled WGS sequence"/>
</dbReference>
<feature type="transmembrane region" description="Helical" evidence="4">
    <location>
        <begin position="137"/>
        <end position="156"/>
    </location>
</feature>
<feature type="transmembrane region" description="Helical" evidence="4">
    <location>
        <begin position="359"/>
        <end position="379"/>
    </location>
</feature>